<feature type="compositionally biased region" description="Low complexity" evidence="1">
    <location>
        <begin position="480"/>
        <end position="489"/>
    </location>
</feature>
<organism evidence="2 3">
    <name type="scientific">Rhynocoris fuscipes</name>
    <dbReference type="NCBI Taxonomy" id="488301"/>
    <lineage>
        <taxon>Eukaryota</taxon>
        <taxon>Metazoa</taxon>
        <taxon>Ecdysozoa</taxon>
        <taxon>Arthropoda</taxon>
        <taxon>Hexapoda</taxon>
        <taxon>Insecta</taxon>
        <taxon>Pterygota</taxon>
        <taxon>Neoptera</taxon>
        <taxon>Paraneoptera</taxon>
        <taxon>Hemiptera</taxon>
        <taxon>Heteroptera</taxon>
        <taxon>Panheteroptera</taxon>
        <taxon>Cimicomorpha</taxon>
        <taxon>Reduviidae</taxon>
        <taxon>Harpactorinae</taxon>
        <taxon>Harpactorini</taxon>
        <taxon>Rhynocoris</taxon>
    </lineage>
</organism>
<name>A0AAW1DQA0_9HEMI</name>
<evidence type="ECO:0000313" key="3">
    <source>
        <dbReference type="Proteomes" id="UP001461498"/>
    </source>
</evidence>
<comment type="caution">
    <text evidence="2">The sequence shown here is derived from an EMBL/GenBank/DDBJ whole genome shotgun (WGS) entry which is preliminary data.</text>
</comment>
<keyword evidence="3" id="KW-1185">Reference proteome</keyword>
<accession>A0AAW1DQA0</accession>
<dbReference type="Proteomes" id="UP001461498">
    <property type="component" value="Unassembled WGS sequence"/>
</dbReference>
<protein>
    <submittedName>
        <fullName evidence="2">Uncharacterized protein</fullName>
    </submittedName>
</protein>
<feature type="region of interest" description="Disordered" evidence="1">
    <location>
        <begin position="480"/>
        <end position="499"/>
    </location>
</feature>
<proteinExistence type="predicted"/>
<reference evidence="2 3" key="1">
    <citation type="submission" date="2022-12" db="EMBL/GenBank/DDBJ databases">
        <title>Chromosome-level genome assembly of true bugs.</title>
        <authorList>
            <person name="Ma L."/>
            <person name="Li H."/>
        </authorList>
    </citation>
    <scope>NUCLEOTIDE SEQUENCE [LARGE SCALE GENOMIC DNA]</scope>
    <source>
        <strain evidence="2">Lab_2022b</strain>
    </source>
</reference>
<dbReference type="EMBL" id="JAPXFL010000001">
    <property type="protein sequence ID" value="KAK9512594.1"/>
    <property type="molecule type" value="Genomic_DNA"/>
</dbReference>
<gene>
    <name evidence="2" type="ORF">O3M35_000985</name>
</gene>
<sequence>MNLLRLIELLITILISFNICYSLSAVQSRNKWISADISTFQDLQSRLDSIDDKLRIRLDNIEDKLRDIYSIRFNIIKLEMGLARMESHLTTSQTSMQIKMRDIYEVLLKHDIQREQMIQKCEVSQSRLLHKINMLETRFDESFNKLQGNSVVTLGKIENKQNDMMNKVTDINSNIDFIKSSNYKLEEKINTTQKELIQHLKETQQQLAKQDHLDKIENKINGLHGQLNKTEVIWSAQNDSPKGSYLEQEQIMRDIKSELRSEAQKVGNKVNNMYNDIWKKISMLENSLKEIIIQINITQKDLQEDLRQIFNDQRDSEGYLDIIVDRILTVIQSKFTDLHRRNDNHFQSLALAQTVTTGTCQKIHEDESENWSRIALVLEKILDTFLNKTDKISKQSIDLLEALKGHNGQMIRTVSDAKNMVITLAEENSHDHKALDSSIHDVGKRADIIAAIVEELQEQLEDINGTMCFNGLIFSNTSQVTNNSQNNPSELKSKENQKNDNKTINAIEVNSSTGVIKIITEDILPEESLKDIKENITIINLKNNGSNKDNIDQIMYLNNNALSTSKITGIIRSLGINKTDDQANTETDKEINKINSDKINNENNKDKDLSIEDEDIETSFILSYINFIKGHMTKEEFLQEGFPGKSFKSIQEMITFMKPLNIIRNEFLRELDKYDREENESEITGRRHDFFDTTNFDYEDSSDEFMTP</sequence>
<evidence type="ECO:0000256" key="1">
    <source>
        <dbReference type="SAM" id="MobiDB-lite"/>
    </source>
</evidence>
<dbReference type="AlphaFoldDB" id="A0AAW1DQA0"/>
<evidence type="ECO:0000313" key="2">
    <source>
        <dbReference type="EMBL" id="KAK9512594.1"/>
    </source>
</evidence>